<dbReference type="Gene3D" id="2.60.450.10">
    <property type="entry name" value="Lipopolysaccharide (LPS) transport protein A like domain"/>
    <property type="match status" value="1"/>
</dbReference>
<organism evidence="7 8">
    <name type="scientific">Succinatimonas hippei (strain DSM 22608 / JCM 16073 / KCTC 15190 / YIT 12066)</name>
    <dbReference type="NCBI Taxonomy" id="762983"/>
    <lineage>
        <taxon>Bacteria</taxon>
        <taxon>Pseudomonadati</taxon>
        <taxon>Pseudomonadota</taxon>
        <taxon>Gammaproteobacteria</taxon>
        <taxon>Aeromonadales</taxon>
        <taxon>Succinivibrionaceae</taxon>
        <taxon>Succinatimonas</taxon>
    </lineage>
</organism>
<dbReference type="NCBIfam" id="TIGR04409">
    <property type="entry name" value="LptC_YrbK"/>
    <property type="match status" value="1"/>
</dbReference>
<feature type="transmembrane region" description="Helical" evidence="6">
    <location>
        <begin position="7"/>
        <end position="24"/>
    </location>
</feature>
<keyword evidence="4 6" id="KW-1133">Transmembrane helix</keyword>
<dbReference type="PANTHER" id="PTHR37481">
    <property type="entry name" value="LIPOPOLYSACCHARIDE EXPORT SYSTEM PROTEIN LPTC"/>
    <property type="match status" value="1"/>
</dbReference>
<dbReference type="PROSITE" id="PS51257">
    <property type="entry name" value="PROKAR_LIPOPROTEIN"/>
    <property type="match status" value="1"/>
</dbReference>
<dbReference type="HOGENOM" id="CLU_1446954_0_0_6"/>
<dbReference type="AlphaFoldDB" id="E8LLP4"/>
<dbReference type="STRING" id="762983.HMPREF9444_01642"/>
<evidence type="ECO:0008006" key="9">
    <source>
        <dbReference type="Google" id="ProtNLM"/>
    </source>
</evidence>
<evidence type="ECO:0000256" key="1">
    <source>
        <dbReference type="ARBA" id="ARBA00022475"/>
    </source>
</evidence>
<keyword evidence="3 6" id="KW-0812">Transmembrane</keyword>
<name>E8LLP4_SUCHY</name>
<proteinExistence type="predicted"/>
<dbReference type="GO" id="GO:0005886">
    <property type="term" value="C:plasma membrane"/>
    <property type="evidence" value="ECO:0007669"/>
    <property type="project" value="InterPro"/>
</dbReference>
<evidence type="ECO:0000256" key="2">
    <source>
        <dbReference type="ARBA" id="ARBA00022519"/>
    </source>
</evidence>
<dbReference type="InterPro" id="IPR010664">
    <property type="entry name" value="LipoPS_assembly_LptC-rel"/>
</dbReference>
<accession>E8LLP4</accession>
<keyword evidence="2" id="KW-0997">Cell inner membrane</keyword>
<dbReference type="InterPro" id="IPR026265">
    <property type="entry name" value="LptC"/>
</dbReference>
<dbReference type="OrthoDB" id="6193381at2"/>
<dbReference type="Proteomes" id="UP000018458">
    <property type="component" value="Unassembled WGS sequence"/>
</dbReference>
<keyword evidence="8" id="KW-1185">Reference proteome</keyword>
<evidence type="ECO:0000313" key="8">
    <source>
        <dbReference type="Proteomes" id="UP000018458"/>
    </source>
</evidence>
<protein>
    <recommendedName>
        <fullName evidence="9">LPS export ABC transporter periplasmic protein LptC</fullName>
    </recommendedName>
</protein>
<comment type="caution">
    <text evidence="7">The sequence shown here is derived from an EMBL/GenBank/DDBJ whole genome shotgun (WGS) entry which is preliminary data.</text>
</comment>
<dbReference type="GO" id="GO:0017089">
    <property type="term" value="F:glycolipid transfer activity"/>
    <property type="evidence" value="ECO:0007669"/>
    <property type="project" value="TreeGrafter"/>
</dbReference>
<dbReference type="GO" id="GO:0030288">
    <property type="term" value="C:outer membrane-bounded periplasmic space"/>
    <property type="evidence" value="ECO:0007669"/>
    <property type="project" value="TreeGrafter"/>
</dbReference>
<keyword evidence="5 6" id="KW-0472">Membrane</keyword>
<dbReference type="InterPro" id="IPR052363">
    <property type="entry name" value="LPS_export_LptC"/>
</dbReference>
<sequence length="187" mass="20792">MSVTSRSLILSFILIGCAFILYRISSNIDKPSNNDILNEYPTFTAVNFDADSFDKEGLLTYSFKADDVIYYKKQDLLNFSNPLGIYYDHQKTGVEPWQITANDGSMILNKEVELDGNVVVVPLFTDAPITEFTTGFMHFDMIKNVITAPGKVNIKGTNFTNTGSNLVGNLTTKECTISGDPHAHYIP</sequence>
<gene>
    <name evidence="7" type="ORF">HMPREF9444_01642</name>
</gene>
<dbReference type="eggNOG" id="COG3117">
    <property type="taxonomic scope" value="Bacteria"/>
</dbReference>
<dbReference type="Pfam" id="PF06835">
    <property type="entry name" value="LptC"/>
    <property type="match status" value="1"/>
</dbReference>
<dbReference type="GO" id="GO:0015221">
    <property type="term" value="F:lipopolysaccharide transmembrane transporter activity"/>
    <property type="evidence" value="ECO:0007669"/>
    <property type="project" value="InterPro"/>
</dbReference>
<dbReference type="RefSeq" id="WP_009143813.1">
    <property type="nucleotide sequence ID" value="NZ_GL831043.1"/>
</dbReference>
<dbReference type="EMBL" id="AEVO01000111">
    <property type="protein sequence ID" value="EFY06551.1"/>
    <property type="molecule type" value="Genomic_DNA"/>
</dbReference>
<evidence type="ECO:0000256" key="4">
    <source>
        <dbReference type="ARBA" id="ARBA00022989"/>
    </source>
</evidence>
<evidence type="ECO:0000256" key="6">
    <source>
        <dbReference type="SAM" id="Phobius"/>
    </source>
</evidence>
<keyword evidence="1" id="KW-1003">Cell membrane</keyword>
<evidence type="ECO:0000313" key="7">
    <source>
        <dbReference type="EMBL" id="EFY06551.1"/>
    </source>
</evidence>
<evidence type="ECO:0000256" key="3">
    <source>
        <dbReference type="ARBA" id="ARBA00022692"/>
    </source>
</evidence>
<evidence type="ECO:0000256" key="5">
    <source>
        <dbReference type="ARBA" id="ARBA00023136"/>
    </source>
</evidence>
<dbReference type="PANTHER" id="PTHR37481:SF1">
    <property type="entry name" value="LIPOPOLYSACCHARIDE EXPORT SYSTEM PROTEIN LPTC"/>
    <property type="match status" value="1"/>
</dbReference>
<reference evidence="7 8" key="1">
    <citation type="submission" date="2011-01" db="EMBL/GenBank/DDBJ databases">
        <authorList>
            <person name="Weinstock G."/>
            <person name="Sodergren E."/>
            <person name="Clifton S."/>
            <person name="Fulton L."/>
            <person name="Fulton B."/>
            <person name="Courtney L."/>
            <person name="Fronick C."/>
            <person name="Harrison M."/>
            <person name="Strong C."/>
            <person name="Farmer C."/>
            <person name="Delahaunty K."/>
            <person name="Markovic C."/>
            <person name="Hall O."/>
            <person name="Minx P."/>
            <person name="Tomlinson C."/>
            <person name="Mitreva M."/>
            <person name="Hou S."/>
            <person name="Chen J."/>
            <person name="Wollam A."/>
            <person name="Pepin K.H."/>
            <person name="Johnson M."/>
            <person name="Bhonagiri V."/>
            <person name="Zhang X."/>
            <person name="Suruliraj S."/>
            <person name="Warren W."/>
            <person name="Chinwalla A."/>
            <person name="Mardis E.R."/>
            <person name="Wilson R.K."/>
        </authorList>
    </citation>
    <scope>NUCLEOTIDE SEQUENCE [LARGE SCALE GENOMIC DNA]</scope>
    <source>
        <strain evidence="8">DSM 22608 / JCM 16073 / KCTC 15190 / YIT 12066</strain>
    </source>
</reference>